<dbReference type="OrthoDB" id="2431350at2759"/>
<evidence type="ECO:0000313" key="4">
    <source>
        <dbReference type="Proteomes" id="UP000439903"/>
    </source>
</evidence>
<keyword evidence="1" id="KW-0175">Coiled coil</keyword>
<evidence type="ECO:0000256" key="2">
    <source>
        <dbReference type="SAM" id="MobiDB-lite"/>
    </source>
</evidence>
<feature type="compositionally biased region" description="Basic residues" evidence="2">
    <location>
        <begin position="322"/>
        <end position="333"/>
    </location>
</feature>
<feature type="coiled-coil region" evidence="1">
    <location>
        <begin position="194"/>
        <end position="221"/>
    </location>
</feature>
<organism evidence="3 4">
    <name type="scientific">Gigaspora margarita</name>
    <dbReference type="NCBI Taxonomy" id="4874"/>
    <lineage>
        <taxon>Eukaryota</taxon>
        <taxon>Fungi</taxon>
        <taxon>Fungi incertae sedis</taxon>
        <taxon>Mucoromycota</taxon>
        <taxon>Glomeromycotina</taxon>
        <taxon>Glomeromycetes</taxon>
        <taxon>Diversisporales</taxon>
        <taxon>Gigasporaceae</taxon>
        <taxon>Gigaspora</taxon>
    </lineage>
</organism>
<proteinExistence type="predicted"/>
<keyword evidence="4" id="KW-1185">Reference proteome</keyword>
<evidence type="ECO:0000313" key="3">
    <source>
        <dbReference type="EMBL" id="KAF0545613.1"/>
    </source>
</evidence>
<dbReference type="EMBL" id="WTPW01000119">
    <property type="protein sequence ID" value="KAF0545613.1"/>
    <property type="molecule type" value="Genomic_DNA"/>
</dbReference>
<comment type="caution">
    <text evidence="3">The sequence shown here is derived from an EMBL/GenBank/DDBJ whole genome shotgun (WGS) entry which is preliminary data.</text>
</comment>
<feature type="compositionally biased region" description="Polar residues" evidence="2">
    <location>
        <begin position="263"/>
        <end position="279"/>
    </location>
</feature>
<dbReference type="AlphaFoldDB" id="A0A8H4AYT0"/>
<feature type="compositionally biased region" description="Low complexity" evidence="2">
    <location>
        <begin position="280"/>
        <end position="303"/>
    </location>
</feature>
<protein>
    <submittedName>
        <fullName evidence="3">Uncharacterized protein</fullName>
    </submittedName>
</protein>
<feature type="region of interest" description="Disordered" evidence="2">
    <location>
        <begin position="260"/>
        <end position="333"/>
    </location>
</feature>
<gene>
    <name evidence="3" type="ORF">F8M41_002122</name>
</gene>
<evidence type="ECO:0000256" key="1">
    <source>
        <dbReference type="SAM" id="Coils"/>
    </source>
</evidence>
<name>A0A8H4AYT0_GIGMA</name>
<accession>A0A8H4AYT0</accession>
<dbReference type="Proteomes" id="UP000439903">
    <property type="component" value="Unassembled WGS sequence"/>
</dbReference>
<reference evidence="3 4" key="1">
    <citation type="journal article" date="2019" name="Environ. Microbiol.">
        <title>At the nexus of three kingdoms: the genome of the mycorrhizal fungus Gigaspora margarita provides insights into plant, endobacterial and fungal interactions.</title>
        <authorList>
            <person name="Venice F."/>
            <person name="Ghignone S."/>
            <person name="Salvioli di Fossalunga A."/>
            <person name="Amselem J."/>
            <person name="Novero M."/>
            <person name="Xianan X."/>
            <person name="Sedzielewska Toro K."/>
            <person name="Morin E."/>
            <person name="Lipzen A."/>
            <person name="Grigoriev I.V."/>
            <person name="Henrissat B."/>
            <person name="Martin F.M."/>
            <person name="Bonfante P."/>
        </authorList>
    </citation>
    <scope>NUCLEOTIDE SEQUENCE [LARGE SCALE GENOMIC DNA]</scope>
    <source>
        <strain evidence="3 4">BEG34</strain>
    </source>
</reference>
<sequence>MSSIFVSFCFIKTVSGGDKYVSGTGLYCIGNDVDAFREITFKGFTGNAESLVTPLEKNSIALVALIQTIPVSFSDAECVLTSANLLYSSPLLLFSAPVVQGSYCPDNEGGRESFVLTRRLYNGITNNKHVPSNVIVFYANENNRYSAIKNNLQKTVLSVIGRLKIGSSKFLHIAASDIEWTYLTNESQSSSTSSKKKSRSYEELDTQLDNIEKKYAALSSQPLQKKPKLSLYSTSTKKLNDNTVFVNFANVVSQIRLGEHSSETNNSNPVPETTEQINLSNASTSSVSSSDTRTDASTSSNSSEPVINASADLPLSQDKNAKHTKKGLRPQKK</sequence>